<dbReference type="EMBL" id="AB218692">
    <property type="protein sequence ID" value="BAE00002.1"/>
    <property type="molecule type" value="mRNA"/>
</dbReference>
<dbReference type="InterPro" id="IPR036291">
    <property type="entry name" value="NAD(P)-bd_dom_sf"/>
</dbReference>
<accession>Q4R1C6</accession>
<protein>
    <submittedName>
        <fullName evidence="2">Alanopine dehydrogenase</fullName>
    </submittedName>
</protein>
<dbReference type="Pfam" id="PF02317">
    <property type="entry name" value="Octopine_DH"/>
    <property type="match status" value="1"/>
</dbReference>
<gene>
    <name evidence="2" type="primary">AlDH</name>
</gene>
<dbReference type="SUPFAM" id="SSF51735">
    <property type="entry name" value="NAD(P)-binding Rossmann-fold domains"/>
    <property type="match status" value="1"/>
</dbReference>
<sequence length="402" mass="44387">MADKLTVCVCGGGNGAHAMAGLAAAHPGTEARVLTLFQDEAPRWANIMKEENFTIQQNKPDKSVVHIKAKPALVTKDASQAVPGANIIIFCVPAFAHAQYFKAIEPYVYPNTAIIGLPGQPGFEFQCFDVLKDKARQCAILSYESLPWACRILEFGKLVEILGAKDSLMGSEIKGKSQLKPDPAKTLQAMLGEHPVLKMAHNYLEPYLMTKSIVHPPLMYGRWKDWDGQPMAEKPLFYQGLDEFGAGSLSTVSDEVLDTARAITKQKPELDLPHVEHLLEWYRQDYRETVKDPTSLLTAMRTNTAYNGLVHPMKDAGNGKWVPDFGYRYLAEDIPFGLVVTKGLALLAGVPTPETDRVLAWCQDKLGKEFIVGSELKGKDMTSSRAPQAYGFKSLDDLMALM</sequence>
<dbReference type="Gene3D" id="3.40.50.720">
    <property type="entry name" value="NAD(P)-binding Rossmann-like Domain"/>
    <property type="match status" value="1"/>
</dbReference>
<organism evidence="2">
    <name type="scientific">Fusitriton oregonensis</name>
    <dbReference type="NCBI Taxonomy" id="160012"/>
    <lineage>
        <taxon>Eukaryota</taxon>
        <taxon>Metazoa</taxon>
        <taxon>Spiralia</taxon>
        <taxon>Lophotrochozoa</taxon>
        <taxon>Mollusca</taxon>
        <taxon>Gastropoda</taxon>
        <taxon>Caenogastropoda</taxon>
        <taxon>Littorinimorpha</taxon>
        <taxon>Tonnoidea</taxon>
        <taxon>Ranellidae</taxon>
        <taxon>Fusitriton</taxon>
    </lineage>
</organism>
<dbReference type="InterPro" id="IPR008927">
    <property type="entry name" value="6-PGluconate_DH-like_C_sf"/>
</dbReference>
<name>Q4R1C6_9CAEN</name>
<dbReference type="PANTHER" id="PTHR38015:SF1">
    <property type="entry name" value="OPINE DEHYDROGENASE DOMAIN-CONTAINING PROTEIN"/>
    <property type="match status" value="1"/>
</dbReference>
<dbReference type="InterPro" id="IPR003421">
    <property type="entry name" value="Opine_DH"/>
</dbReference>
<dbReference type="SUPFAM" id="SSF48179">
    <property type="entry name" value="6-phosphogluconate dehydrogenase C-terminal domain-like"/>
    <property type="match status" value="1"/>
</dbReference>
<evidence type="ECO:0000259" key="1">
    <source>
        <dbReference type="Pfam" id="PF02317"/>
    </source>
</evidence>
<proteinExistence type="evidence at transcript level"/>
<reference evidence="2" key="1">
    <citation type="submission" date="2005-06" db="EMBL/GenBank/DDBJ databases">
        <title>Purification, characterization and cDNA cloning of opine dehydrogenase from the muscle tissue of the winkle, Fusitriton oregonensis.</title>
        <authorList>
            <person name="Endo N."/>
            <person name="Kan-no N."/>
        </authorList>
    </citation>
    <scope>NUCLEOTIDE SEQUENCE</scope>
    <source>
        <tissue evidence="2">Muscle</tissue>
    </source>
</reference>
<dbReference type="InterPro" id="IPR051729">
    <property type="entry name" value="Opine/Lysopine_DH"/>
</dbReference>
<dbReference type="PANTHER" id="PTHR38015">
    <property type="entry name" value="BLR6086 PROTEIN"/>
    <property type="match status" value="1"/>
</dbReference>
<dbReference type="Gene3D" id="1.10.1040.10">
    <property type="entry name" value="N-(1-d-carboxylethyl)-l-norvaline Dehydrogenase, domain 2"/>
    <property type="match status" value="1"/>
</dbReference>
<dbReference type="GO" id="GO:0016491">
    <property type="term" value="F:oxidoreductase activity"/>
    <property type="evidence" value="ECO:0007669"/>
    <property type="project" value="InterPro"/>
</dbReference>
<dbReference type="InterPro" id="IPR013328">
    <property type="entry name" value="6PGD_dom2"/>
</dbReference>
<evidence type="ECO:0000313" key="2">
    <source>
        <dbReference type="EMBL" id="BAE00002.1"/>
    </source>
</evidence>
<dbReference type="AlphaFoldDB" id="Q4R1C6"/>
<feature type="domain" description="Opine dehydrogenase" evidence="1">
    <location>
        <begin position="200"/>
        <end position="364"/>
    </location>
</feature>